<feature type="compositionally biased region" description="Low complexity" evidence="1">
    <location>
        <begin position="263"/>
        <end position="295"/>
    </location>
</feature>
<evidence type="ECO:0000313" key="3">
    <source>
        <dbReference type="EMBL" id="KAF2157015.1"/>
    </source>
</evidence>
<feature type="compositionally biased region" description="Basic residues" evidence="1">
    <location>
        <begin position="745"/>
        <end position="759"/>
    </location>
</feature>
<keyword evidence="2" id="KW-0732">Signal</keyword>
<feature type="compositionally biased region" description="Polar residues" evidence="1">
    <location>
        <begin position="678"/>
        <end position="687"/>
    </location>
</feature>
<evidence type="ECO:0008006" key="5">
    <source>
        <dbReference type="Google" id="ProtNLM"/>
    </source>
</evidence>
<dbReference type="OrthoDB" id="3941172at2759"/>
<dbReference type="Proteomes" id="UP000799439">
    <property type="component" value="Unassembled WGS sequence"/>
</dbReference>
<name>A0A9P4JCA1_9PEZI</name>
<proteinExistence type="predicted"/>
<gene>
    <name evidence="3" type="ORF">K461DRAFT_317183</name>
</gene>
<feature type="signal peptide" evidence="2">
    <location>
        <begin position="1"/>
        <end position="21"/>
    </location>
</feature>
<evidence type="ECO:0000313" key="4">
    <source>
        <dbReference type="Proteomes" id="UP000799439"/>
    </source>
</evidence>
<sequence length="955" mass="98282">MKSFAIALAFASTSLISPINARSFAQLRAEEAAGSGSNNLKHKLFGLMDKVLHSTSSLDKRGARCVQDQYWDILHDAPNITPFCASFLNIPPVTVYEDVTYTSTTTDVYSTQTIVDPVFVRKTPYTTTTVSVTTTKAAVTGTAAKRGSDHVDLLRRVKAVAASATRSNADINPAVSSFCSFCVVNVAPTVTETFSDYVVIQTVSAYDVETSHSTHVNVAPTKTATVTAIVTVAPSAAASSTVQTNATVVGTQINRTASGIDPNNRSSSTSSGESNSVTGNPLTSGSTSSQVASGTTTSTQTVATSPFFSCPKNDKTNVTQIVDGFAFSYTVRCGYSLFDDNVAERTYSSFTDCVSACSVANEGLNSVACAAVDYTGPSPDGTPNCFLKIASNFAVSVAGVDVAILHTVGASRDAAAQSFSSPSAPTNAASASSEVASALTSFSGNLPATTALSATNTTTVATGTVTSPNQGFVNTTNANFTSAWTSPTITPVIQATSLTTSANGALETVKVGSNGPGAGITIGDIIVGEGTSYMLQNETIIVEQGNFHNETQLLTFVYANGTRVDYAYNAWSGQAGTRTGSSGSVTPSSSRVIVIIIVEFDFAGSDDRDTATTTTVFSTTTVSIGSSASTIASTTASGASNGTTSSTFTTTSPSSTFPTTAPFANATVTTSQEMRSDPGSSGTAVSLSPTTNIIVPTSTSNITSSTQQAQTTPPYPVNTTATISGTGIFSTASGSQIGYTNHTASHTRHQSHTHTHHTHFPNPTAPHSGNLSNTTQAPTSSAPFPISGNFSTVLPTGSAPLTSSPPFPVSGNTSTAIATGSIPLSTGPLSAPLANTTHVSSTLTPTANSTLLPTITEDHRSSMPVTTQFSNTTTGCSQITVGNTTVTIAANTVTVGAVTVTKTQTKTKTKTETATKTKTETETVKVFAPTVAVHDRNRNGHHRHSNSYWGVEEGS</sequence>
<evidence type="ECO:0000256" key="1">
    <source>
        <dbReference type="SAM" id="MobiDB-lite"/>
    </source>
</evidence>
<dbReference type="AlphaFoldDB" id="A0A9P4JCA1"/>
<feature type="compositionally biased region" description="Polar residues" evidence="1">
    <location>
        <begin position="765"/>
        <end position="788"/>
    </location>
</feature>
<comment type="caution">
    <text evidence="3">The sequence shown here is derived from an EMBL/GenBank/DDBJ whole genome shotgun (WGS) entry which is preliminary data.</text>
</comment>
<evidence type="ECO:0000256" key="2">
    <source>
        <dbReference type="SAM" id="SignalP"/>
    </source>
</evidence>
<feature type="region of interest" description="Disordered" evidence="1">
    <location>
        <begin position="253"/>
        <end position="295"/>
    </location>
</feature>
<feature type="region of interest" description="Disordered" evidence="1">
    <location>
        <begin position="734"/>
        <end position="788"/>
    </location>
</feature>
<accession>A0A9P4JCA1</accession>
<feature type="region of interest" description="Disordered" evidence="1">
    <location>
        <begin position="633"/>
        <end position="662"/>
    </location>
</feature>
<dbReference type="EMBL" id="ML996081">
    <property type="protein sequence ID" value="KAF2157015.1"/>
    <property type="molecule type" value="Genomic_DNA"/>
</dbReference>
<protein>
    <recommendedName>
        <fullName evidence="5">Apple domain-containing protein</fullName>
    </recommendedName>
</protein>
<keyword evidence="4" id="KW-1185">Reference proteome</keyword>
<reference evidence="3" key="1">
    <citation type="journal article" date="2020" name="Stud. Mycol.">
        <title>101 Dothideomycetes genomes: a test case for predicting lifestyles and emergence of pathogens.</title>
        <authorList>
            <person name="Haridas S."/>
            <person name="Albert R."/>
            <person name="Binder M."/>
            <person name="Bloem J."/>
            <person name="Labutti K."/>
            <person name="Salamov A."/>
            <person name="Andreopoulos B."/>
            <person name="Baker S."/>
            <person name="Barry K."/>
            <person name="Bills G."/>
            <person name="Bluhm B."/>
            <person name="Cannon C."/>
            <person name="Castanera R."/>
            <person name="Culley D."/>
            <person name="Daum C."/>
            <person name="Ezra D."/>
            <person name="Gonzalez J."/>
            <person name="Henrissat B."/>
            <person name="Kuo A."/>
            <person name="Liang C."/>
            <person name="Lipzen A."/>
            <person name="Lutzoni F."/>
            <person name="Magnuson J."/>
            <person name="Mondo S."/>
            <person name="Nolan M."/>
            <person name="Ohm R."/>
            <person name="Pangilinan J."/>
            <person name="Park H.-J."/>
            <person name="Ramirez L."/>
            <person name="Alfaro M."/>
            <person name="Sun H."/>
            <person name="Tritt A."/>
            <person name="Yoshinaga Y."/>
            <person name="Zwiers L.-H."/>
            <person name="Turgeon B."/>
            <person name="Goodwin S."/>
            <person name="Spatafora J."/>
            <person name="Crous P."/>
            <person name="Grigoriev I."/>
        </authorList>
    </citation>
    <scope>NUCLEOTIDE SEQUENCE</scope>
    <source>
        <strain evidence="3">CBS 260.36</strain>
    </source>
</reference>
<organism evidence="3 4">
    <name type="scientific">Myriangium duriaei CBS 260.36</name>
    <dbReference type="NCBI Taxonomy" id="1168546"/>
    <lineage>
        <taxon>Eukaryota</taxon>
        <taxon>Fungi</taxon>
        <taxon>Dikarya</taxon>
        <taxon>Ascomycota</taxon>
        <taxon>Pezizomycotina</taxon>
        <taxon>Dothideomycetes</taxon>
        <taxon>Dothideomycetidae</taxon>
        <taxon>Myriangiales</taxon>
        <taxon>Myriangiaceae</taxon>
        <taxon>Myriangium</taxon>
    </lineage>
</organism>
<feature type="region of interest" description="Disordered" evidence="1">
    <location>
        <begin position="669"/>
        <end position="688"/>
    </location>
</feature>
<feature type="chain" id="PRO_5040296074" description="Apple domain-containing protein" evidence="2">
    <location>
        <begin position="22"/>
        <end position="955"/>
    </location>
</feature>